<dbReference type="HOGENOM" id="CLU_2223847_0_0_1"/>
<keyword evidence="1" id="KW-0808">Transferase</keyword>
<gene>
    <name evidence="1" type="ORF">MAC_08498</name>
</gene>
<protein>
    <submittedName>
        <fullName evidence="1">Protein kinase-like protein</fullName>
    </submittedName>
</protein>
<dbReference type="Proteomes" id="UP000002499">
    <property type="component" value="Unassembled WGS sequence"/>
</dbReference>
<dbReference type="Gene3D" id="3.30.200.20">
    <property type="entry name" value="Phosphorylase Kinase, domain 1"/>
    <property type="match status" value="1"/>
</dbReference>
<dbReference type="GO" id="GO:0016301">
    <property type="term" value="F:kinase activity"/>
    <property type="evidence" value="ECO:0007669"/>
    <property type="project" value="UniProtKB-KW"/>
</dbReference>
<organism evidence="2">
    <name type="scientific">Metarhizium acridum (strain CQMa 102)</name>
    <dbReference type="NCBI Taxonomy" id="655827"/>
    <lineage>
        <taxon>Eukaryota</taxon>
        <taxon>Fungi</taxon>
        <taxon>Dikarya</taxon>
        <taxon>Ascomycota</taxon>
        <taxon>Pezizomycotina</taxon>
        <taxon>Sordariomycetes</taxon>
        <taxon>Hypocreomycetidae</taxon>
        <taxon>Hypocreales</taxon>
        <taxon>Clavicipitaceae</taxon>
        <taxon>Metarhizium</taxon>
    </lineage>
</organism>
<proteinExistence type="predicted"/>
<evidence type="ECO:0000313" key="2">
    <source>
        <dbReference type="Proteomes" id="UP000002499"/>
    </source>
</evidence>
<dbReference type="OrthoDB" id="5979581at2759"/>
<name>E9EF50_METAQ</name>
<evidence type="ECO:0000313" key="1">
    <source>
        <dbReference type="EMBL" id="EFY85433.1"/>
    </source>
</evidence>
<keyword evidence="1" id="KW-0418">Kinase</keyword>
<dbReference type="AlphaFoldDB" id="E9EF50"/>
<keyword evidence="2" id="KW-1185">Reference proteome</keyword>
<dbReference type="STRING" id="655827.E9EF50"/>
<dbReference type="InParanoid" id="E9EF50"/>
<sequence>MSPSPALLPVDVAVDEEKVPSYRPEHYYPANPGDLLAARYRLLVKVSPCCFVHPAGPYALGNCLRPKRYVAVKLCNYDTSDEEMTNELDMSIIYPPQTLDIRAVLL</sequence>
<dbReference type="EMBL" id="GL698577">
    <property type="protein sequence ID" value="EFY85433.1"/>
    <property type="molecule type" value="Genomic_DNA"/>
</dbReference>
<accession>E9EF50</accession>
<reference evidence="1 2" key="1">
    <citation type="journal article" date="2011" name="PLoS Genet.">
        <title>Genome sequencing and comparative transcriptomics of the model entomopathogenic fungi Metarhizium anisopliae and M. acridum.</title>
        <authorList>
            <person name="Gao Q."/>
            <person name="Jin K."/>
            <person name="Ying S.H."/>
            <person name="Zhang Y."/>
            <person name="Xiao G."/>
            <person name="Shang Y."/>
            <person name="Duan Z."/>
            <person name="Hu X."/>
            <person name="Xie X.Q."/>
            <person name="Zhou G."/>
            <person name="Peng G."/>
            <person name="Luo Z."/>
            <person name="Huang W."/>
            <person name="Wang B."/>
            <person name="Fang W."/>
            <person name="Wang S."/>
            <person name="Zhong Y."/>
            <person name="Ma L.J."/>
            <person name="St Leger R.J."/>
            <person name="Zhao G.P."/>
            <person name="Pei Y."/>
            <person name="Feng M.G."/>
            <person name="Xia Y."/>
            <person name="Wang C."/>
        </authorList>
    </citation>
    <scope>NUCLEOTIDE SEQUENCE [LARGE SCALE GENOMIC DNA]</scope>
    <source>
        <strain evidence="1 2">CQMa 102</strain>
    </source>
</reference>